<dbReference type="EMBL" id="CADCVB010000217">
    <property type="protein sequence ID" value="CAA9449619.1"/>
    <property type="molecule type" value="Genomic_DNA"/>
</dbReference>
<evidence type="ECO:0000313" key="2">
    <source>
        <dbReference type="EMBL" id="CAA9449619.1"/>
    </source>
</evidence>
<dbReference type="AlphaFoldDB" id="A0A6J4QNE4"/>
<gene>
    <name evidence="2" type="ORF">AVDCRST_MAG78-3234</name>
</gene>
<name>A0A6J4QNE4_9ACTN</name>
<sequence>MSPEVTAALYGALAGGAVAIIGGMVAATGVLAGVFARRRLEERSTVCCVVSEWDMTEVEPLGWAACSFEVEMFNEKSSPTGLRGVCVEFLRDGKRAAVGRLRKPASTEVLGVLNLPPRQWVRVTLHSFFEGKEMQDLEGFQRADFVGHFPDGKEFRRKIVVRKNFGVARKKGHSTRKDYAPWWRKMTAKNSS</sequence>
<keyword evidence="1" id="KW-0812">Transmembrane</keyword>
<feature type="transmembrane region" description="Helical" evidence="1">
    <location>
        <begin position="12"/>
        <end position="35"/>
    </location>
</feature>
<evidence type="ECO:0000256" key="1">
    <source>
        <dbReference type="SAM" id="Phobius"/>
    </source>
</evidence>
<accession>A0A6J4QNE4</accession>
<keyword evidence="1" id="KW-0472">Membrane</keyword>
<organism evidence="2">
    <name type="scientific">uncultured Rubrobacteraceae bacterium</name>
    <dbReference type="NCBI Taxonomy" id="349277"/>
    <lineage>
        <taxon>Bacteria</taxon>
        <taxon>Bacillati</taxon>
        <taxon>Actinomycetota</taxon>
        <taxon>Rubrobacteria</taxon>
        <taxon>Rubrobacterales</taxon>
        <taxon>Rubrobacteraceae</taxon>
        <taxon>environmental samples</taxon>
    </lineage>
</organism>
<reference evidence="2" key="1">
    <citation type="submission" date="2020-02" db="EMBL/GenBank/DDBJ databases">
        <authorList>
            <person name="Meier V. D."/>
        </authorList>
    </citation>
    <scope>NUCLEOTIDE SEQUENCE</scope>
    <source>
        <strain evidence="2">AVDCRST_MAG78</strain>
    </source>
</reference>
<protein>
    <submittedName>
        <fullName evidence="2">Uncharacterized protein</fullName>
    </submittedName>
</protein>
<proteinExistence type="predicted"/>
<keyword evidence="1" id="KW-1133">Transmembrane helix</keyword>